<accession>A0ABS5GY84</accession>
<dbReference type="RefSeq" id="WP_212677536.1">
    <property type="nucleotide sequence ID" value="NZ_JAGSPK010000001.1"/>
</dbReference>
<dbReference type="Gene3D" id="3.40.720.10">
    <property type="entry name" value="Alkaline Phosphatase, subunit A"/>
    <property type="match status" value="1"/>
</dbReference>
<name>A0ABS5GY84_9BURK</name>
<sequence length="420" mass="45622">MIKIFSQQGFIRAVCAALVIGVTGCVQPVKQTPVSAATAQSARPPVILVSIDGFKPEYLQRGVTPNLNALIADGVRAEKMLPSFPSITFPNHYTLVTGLRPDHHGIVGNTMIDPAIPGVRFSLGNRDAVIDRRWWDQAEPVWVTAEKNGVRAATMFWPGSEADIHGIRPTEWRVFDGNLPPEKRVDTLLGWINQPAEKRAGFLTLYFDDVDHAGHEFGPDDQHTTDAVASVDVAIGRLMAGLRSRQVHANIVVVSDHGMAATSAERVIYLNKILPSSIFKVVTAGTYAGIEVAPGQETLVQQQLLKKHEHMECWKKADIPARYHFGSNARVPSIVCLADVGWLIFGEENIKNRTNGGAHGYDNTAPEMAATFVANGPAFKKNTVIPAFDNVDVYPLLMKLIGVPALPSDGSEKSTAAALN</sequence>
<dbReference type="SUPFAM" id="SSF53649">
    <property type="entry name" value="Alkaline phosphatase-like"/>
    <property type="match status" value="1"/>
</dbReference>
<dbReference type="PROSITE" id="PS51257">
    <property type="entry name" value="PROKAR_LIPOPROTEIN"/>
    <property type="match status" value="1"/>
</dbReference>
<evidence type="ECO:0000313" key="2">
    <source>
        <dbReference type="Proteomes" id="UP000682982"/>
    </source>
</evidence>
<evidence type="ECO:0000313" key="1">
    <source>
        <dbReference type="EMBL" id="MBR7791343.1"/>
    </source>
</evidence>
<proteinExistence type="predicted"/>
<dbReference type="Proteomes" id="UP000682982">
    <property type="component" value="Unassembled WGS sequence"/>
</dbReference>
<comment type="caution">
    <text evidence="1">The sequence shown here is derived from an EMBL/GenBank/DDBJ whole genome shotgun (WGS) entry which is preliminary data.</text>
</comment>
<dbReference type="InterPro" id="IPR002591">
    <property type="entry name" value="Phosphodiest/P_Trfase"/>
</dbReference>
<protein>
    <submittedName>
        <fullName evidence="1">Alkaline phosphatase family protein</fullName>
    </submittedName>
</protein>
<organism evidence="1 2">
    <name type="scientific">Undibacterium rivi</name>
    <dbReference type="NCBI Taxonomy" id="2828729"/>
    <lineage>
        <taxon>Bacteria</taxon>
        <taxon>Pseudomonadati</taxon>
        <taxon>Pseudomonadota</taxon>
        <taxon>Betaproteobacteria</taxon>
        <taxon>Burkholderiales</taxon>
        <taxon>Oxalobacteraceae</taxon>
        <taxon>Undibacterium</taxon>
    </lineage>
</organism>
<dbReference type="PANTHER" id="PTHR10151:SF120">
    <property type="entry name" value="BIS(5'-ADENOSYL)-TRIPHOSPHATASE"/>
    <property type="match status" value="1"/>
</dbReference>
<dbReference type="InterPro" id="IPR017850">
    <property type="entry name" value="Alkaline_phosphatase_core_sf"/>
</dbReference>
<dbReference type="CDD" id="cd16018">
    <property type="entry name" value="Enpp"/>
    <property type="match status" value="1"/>
</dbReference>
<reference evidence="1 2" key="1">
    <citation type="submission" date="2021-04" db="EMBL/GenBank/DDBJ databases">
        <title>novel species isolated from subtropical streams in China.</title>
        <authorList>
            <person name="Lu H."/>
        </authorList>
    </citation>
    <scope>NUCLEOTIDE SEQUENCE [LARGE SCALE GENOMIC DNA]</scope>
    <source>
        <strain evidence="1 2">FT147W</strain>
    </source>
</reference>
<dbReference type="EMBL" id="JAGSPK010000001">
    <property type="protein sequence ID" value="MBR7791343.1"/>
    <property type="molecule type" value="Genomic_DNA"/>
</dbReference>
<dbReference type="Gene3D" id="3.30.1360.180">
    <property type="match status" value="1"/>
</dbReference>
<dbReference type="PANTHER" id="PTHR10151">
    <property type="entry name" value="ECTONUCLEOTIDE PYROPHOSPHATASE/PHOSPHODIESTERASE"/>
    <property type="match status" value="1"/>
</dbReference>
<gene>
    <name evidence="1" type="ORF">KDM87_01940</name>
</gene>
<dbReference type="Pfam" id="PF01663">
    <property type="entry name" value="Phosphodiest"/>
    <property type="match status" value="1"/>
</dbReference>
<keyword evidence="2" id="KW-1185">Reference proteome</keyword>